<keyword evidence="7" id="KW-0443">Lipid metabolism</keyword>
<feature type="active site" description="Proton acceptor" evidence="11">
    <location>
        <position position="142"/>
    </location>
</feature>
<feature type="active site" description="Proton acceptor" evidence="11">
    <location>
        <position position="152"/>
    </location>
</feature>
<gene>
    <name evidence="13" type="primary">fabI</name>
    <name evidence="13" type="ORF">H8M03_06605</name>
</gene>
<evidence type="ECO:0000256" key="10">
    <source>
        <dbReference type="PIRNR" id="PIRNR000094"/>
    </source>
</evidence>
<evidence type="ECO:0000256" key="8">
    <source>
        <dbReference type="ARBA" id="ARBA00023160"/>
    </source>
</evidence>
<evidence type="ECO:0000256" key="5">
    <source>
        <dbReference type="ARBA" id="ARBA00023002"/>
    </source>
</evidence>
<evidence type="ECO:0000256" key="3">
    <source>
        <dbReference type="ARBA" id="ARBA00022516"/>
    </source>
</evidence>
<dbReference type="EMBL" id="CP060697">
    <property type="protein sequence ID" value="QNM81741.1"/>
    <property type="molecule type" value="Genomic_DNA"/>
</dbReference>
<dbReference type="InterPro" id="IPR036291">
    <property type="entry name" value="NAD(P)-bd_dom_sf"/>
</dbReference>
<dbReference type="Pfam" id="PF13561">
    <property type="entry name" value="adh_short_C2"/>
    <property type="match status" value="1"/>
</dbReference>
<keyword evidence="14" id="KW-1185">Reference proteome</keyword>
<comment type="similarity">
    <text evidence="2 10">Belongs to the short-chain dehydrogenases/reductases (SDR) family. FabI subfamily.</text>
</comment>
<dbReference type="FunFam" id="1.10.8.400:FF:000001">
    <property type="entry name" value="Enoyl-[acyl-carrier-protein] reductase [NADH]"/>
    <property type="match status" value="1"/>
</dbReference>
<evidence type="ECO:0000256" key="9">
    <source>
        <dbReference type="ARBA" id="ARBA00048572"/>
    </source>
</evidence>
<dbReference type="InterPro" id="IPR014358">
    <property type="entry name" value="Enoyl-ACP_Rdtase_NADH"/>
</dbReference>
<protein>
    <recommendedName>
        <fullName evidence="10">Enoyl-[acyl-carrier-protein] reductase [NADH]</fullName>
        <ecNumber evidence="10">1.3.1.9</ecNumber>
    </recommendedName>
</protein>
<comment type="pathway">
    <text evidence="1">Lipid metabolism; fatty acid biosynthesis.</text>
</comment>
<feature type="binding site" evidence="12">
    <location>
        <begin position="61"/>
        <end position="62"/>
    </location>
    <ligand>
        <name>NAD(+)</name>
        <dbReference type="ChEBI" id="CHEBI:57540"/>
    </ligand>
</feature>
<dbReference type="NCBIfam" id="NF006019">
    <property type="entry name" value="PRK08159.1"/>
    <property type="match status" value="1"/>
</dbReference>
<dbReference type="UniPathway" id="UPA00094"/>
<dbReference type="GO" id="GO:0006633">
    <property type="term" value="P:fatty acid biosynthetic process"/>
    <property type="evidence" value="ECO:0007669"/>
    <property type="project" value="UniProtKB-UniPathway"/>
</dbReference>
<feature type="binding site" evidence="12">
    <location>
        <position position="10"/>
    </location>
    <ligand>
        <name>NAD(+)</name>
        <dbReference type="ChEBI" id="CHEBI:57540"/>
    </ligand>
</feature>
<organism evidence="13 14">
    <name type="scientific">Sphingomonas sabuli</name>
    <dbReference type="NCBI Taxonomy" id="2764186"/>
    <lineage>
        <taxon>Bacteria</taxon>
        <taxon>Pseudomonadati</taxon>
        <taxon>Pseudomonadota</taxon>
        <taxon>Alphaproteobacteria</taxon>
        <taxon>Sphingomonadales</taxon>
        <taxon>Sphingomonadaceae</taxon>
        <taxon>Sphingomonas</taxon>
    </lineage>
</organism>
<evidence type="ECO:0000256" key="7">
    <source>
        <dbReference type="ARBA" id="ARBA00023098"/>
    </source>
</evidence>
<accession>A0A7G9KZE2</accession>
<keyword evidence="3 10" id="KW-0444">Lipid biosynthesis</keyword>
<dbReference type="Gene3D" id="3.40.50.720">
    <property type="entry name" value="NAD(P)-binding Rossmann-like Domain"/>
    <property type="match status" value="1"/>
</dbReference>
<evidence type="ECO:0000313" key="14">
    <source>
        <dbReference type="Proteomes" id="UP000515861"/>
    </source>
</evidence>
<dbReference type="PANTHER" id="PTHR43159">
    <property type="entry name" value="ENOYL-[ACYL-CARRIER-PROTEIN] REDUCTASE"/>
    <property type="match status" value="1"/>
</dbReference>
<keyword evidence="5 10" id="KW-0560">Oxidoreductase</keyword>
<keyword evidence="4" id="KW-0276">Fatty acid metabolism</keyword>
<dbReference type="FunFam" id="3.40.50.720:FF:000054">
    <property type="entry name" value="Enoyl-[acyl-carrier-protein] reductase [NADH]"/>
    <property type="match status" value="1"/>
</dbReference>
<keyword evidence="8 10" id="KW-0275">Fatty acid biosynthesis</keyword>
<evidence type="ECO:0000256" key="1">
    <source>
        <dbReference type="ARBA" id="ARBA00005194"/>
    </source>
</evidence>
<dbReference type="PRINTS" id="PR00081">
    <property type="entry name" value="GDHRDH"/>
</dbReference>
<evidence type="ECO:0000256" key="11">
    <source>
        <dbReference type="PIRSR" id="PIRSR000094-1"/>
    </source>
</evidence>
<dbReference type="GO" id="GO:0004318">
    <property type="term" value="F:enoyl-[acyl-carrier-protein] reductase (NADH) activity"/>
    <property type="evidence" value="ECO:0007669"/>
    <property type="project" value="UniProtKB-EC"/>
</dbReference>
<comment type="catalytic activity">
    <reaction evidence="9 10">
        <text>a 2,3-saturated acyl-[ACP] + NAD(+) = a (2E)-enoyl-[ACP] + NADH + H(+)</text>
        <dbReference type="Rhea" id="RHEA:10240"/>
        <dbReference type="Rhea" id="RHEA-COMP:9925"/>
        <dbReference type="Rhea" id="RHEA-COMP:9926"/>
        <dbReference type="ChEBI" id="CHEBI:15378"/>
        <dbReference type="ChEBI" id="CHEBI:57540"/>
        <dbReference type="ChEBI" id="CHEBI:57945"/>
        <dbReference type="ChEBI" id="CHEBI:78784"/>
        <dbReference type="ChEBI" id="CHEBI:78785"/>
        <dbReference type="EC" id="1.3.1.9"/>
    </reaction>
</comment>
<reference evidence="13 14" key="1">
    <citation type="submission" date="2020-08" db="EMBL/GenBank/DDBJ databases">
        <title>Sphingomonas sp. sand1-3 16S ribosomal RNA gene Genome sequencing and assembly.</title>
        <authorList>
            <person name="Kang M."/>
        </authorList>
    </citation>
    <scope>NUCLEOTIDE SEQUENCE [LARGE SCALE GENOMIC DNA]</scope>
    <source>
        <strain evidence="14">sand1-3</strain>
    </source>
</reference>
<feature type="binding site" evidence="12">
    <location>
        <position position="89"/>
    </location>
    <ligand>
        <name>NAD(+)</name>
        <dbReference type="ChEBI" id="CHEBI:57540"/>
    </ligand>
</feature>
<evidence type="ECO:0000256" key="4">
    <source>
        <dbReference type="ARBA" id="ARBA00022832"/>
    </source>
</evidence>
<dbReference type="KEGG" id="ssau:H8M03_06605"/>
<dbReference type="InterPro" id="IPR002347">
    <property type="entry name" value="SDR_fam"/>
</dbReference>
<dbReference type="SUPFAM" id="SSF51735">
    <property type="entry name" value="NAD(P)-binding Rossmann-fold domains"/>
    <property type="match status" value="1"/>
</dbReference>
<dbReference type="AlphaFoldDB" id="A0A7G9KZE2"/>
<feature type="binding site" evidence="12">
    <location>
        <begin position="188"/>
        <end position="192"/>
    </location>
    <ligand>
        <name>NAD(+)</name>
        <dbReference type="ChEBI" id="CHEBI:57540"/>
    </ligand>
</feature>
<feature type="binding site" evidence="12">
    <location>
        <position position="37"/>
    </location>
    <ligand>
        <name>NAD(+)</name>
        <dbReference type="ChEBI" id="CHEBI:57540"/>
    </ligand>
</feature>
<sequence>MQGKRGLIMGLANDRSLAWGIAKALADAGAELAFSYQGEALEKRVRPLAEQLGSDTLIDCDVSSTEALDAAFAQLKDKWGTLDFLVHAIGFSDKNELRGKFVDTTLDNFLLTMNISVYSFVAVTQRAKAMMNPGGSVLTLSYYGAEKVIPHYNVMGVAKAGLEASVKYLAMDLGPEGFRVNAISAGPIKTLAASGIGDFRYIMKWNEYNAPLRRNVTIEDVGGAALYLLSDLASGVTGEIHHVDAGYNVVGMKAEDAPDIATV</sequence>
<dbReference type="CDD" id="cd05372">
    <property type="entry name" value="ENR_SDR"/>
    <property type="match status" value="1"/>
</dbReference>
<dbReference type="EC" id="1.3.1.9" evidence="10"/>
<evidence type="ECO:0000256" key="2">
    <source>
        <dbReference type="ARBA" id="ARBA00009233"/>
    </source>
</evidence>
<dbReference type="PANTHER" id="PTHR43159:SF2">
    <property type="entry name" value="ENOYL-[ACYL-CARRIER-PROTEIN] REDUCTASE [NADH], CHLOROPLASTIC"/>
    <property type="match status" value="1"/>
</dbReference>
<evidence type="ECO:0000256" key="12">
    <source>
        <dbReference type="PIRSR" id="PIRSR000094-3"/>
    </source>
</evidence>
<evidence type="ECO:0000313" key="13">
    <source>
        <dbReference type="EMBL" id="QNM81741.1"/>
    </source>
</evidence>
<evidence type="ECO:0000256" key="6">
    <source>
        <dbReference type="ARBA" id="ARBA00023027"/>
    </source>
</evidence>
<proteinExistence type="inferred from homology"/>
<name>A0A7G9KZE2_9SPHN</name>
<keyword evidence="6 10" id="KW-0520">NAD</keyword>
<dbReference type="Proteomes" id="UP000515861">
    <property type="component" value="Chromosome"/>
</dbReference>
<feature type="binding site" evidence="12">
    <location>
        <position position="159"/>
    </location>
    <ligand>
        <name>NAD(+)</name>
        <dbReference type="ChEBI" id="CHEBI:57540"/>
    </ligand>
</feature>
<dbReference type="PIRSF" id="PIRSF000094">
    <property type="entry name" value="Enoyl-ACP_rdct"/>
    <property type="match status" value="1"/>
</dbReference>
<dbReference type="Gene3D" id="1.10.8.400">
    <property type="entry name" value="Enoyl acyl carrier protein reductase"/>
    <property type="match status" value="1"/>
</dbReference>